<proteinExistence type="predicted"/>
<dbReference type="EMBL" id="JAGEOJ010000020">
    <property type="protein sequence ID" value="MBO2453444.1"/>
    <property type="molecule type" value="Genomic_DNA"/>
</dbReference>
<dbReference type="RefSeq" id="WP_208261460.1">
    <property type="nucleotide sequence ID" value="NZ_JAGEOJ010000020.1"/>
</dbReference>
<evidence type="ECO:0000313" key="1">
    <source>
        <dbReference type="EMBL" id="MBO2453444.1"/>
    </source>
</evidence>
<reference evidence="1" key="1">
    <citation type="submission" date="2021-03" db="EMBL/GenBank/DDBJ databases">
        <authorList>
            <person name="Kanchanasin P."/>
            <person name="Saeng-In P."/>
            <person name="Phongsopitanun W."/>
            <person name="Yuki M."/>
            <person name="Kudo T."/>
            <person name="Ohkuma M."/>
            <person name="Tanasupawat S."/>
        </authorList>
    </citation>
    <scope>NUCLEOTIDE SEQUENCE</scope>
    <source>
        <strain evidence="1">GKU 128</strain>
    </source>
</reference>
<evidence type="ECO:0000313" key="2">
    <source>
        <dbReference type="Proteomes" id="UP000669179"/>
    </source>
</evidence>
<accession>A0A939T8R5</accession>
<dbReference type="Proteomes" id="UP000669179">
    <property type="component" value="Unassembled WGS sequence"/>
</dbReference>
<dbReference type="AlphaFoldDB" id="A0A939T8R5"/>
<sequence>MTETTAVPEEYLAQVREVADASRSRLCTPSILRTAASALYDVEEQLYEHGIYEQFVRPLGSLAARIMRAVETRVMNECYYVTTDVDPVSLLHTAIAAASDRLGRPLEPTDGPALGDGRELVAYVVLPRELETPAIENDDQAPVVVTLGRPDQEALRLVYSSGGGPMGPYEPGPWAWHLTHKVPNGLYIGSGTQITAPEPSDASAAEVGELIADFLTGEITLPG</sequence>
<organism evidence="1 2">
    <name type="scientific">Actinomadura barringtoniae</name>
    <dbReference type="NCBI Taxonomy" id="1427535"/>
    <lineage>
        <taxon>Bacteria</taxon>
        <taxon>Bacillati</taxon>
        <taxon>Actinomycetota</taxon>
        <taxon>Actinomycetes</taxon>
        <taxon>Streptosporangiales</taxon>
        <taxon>Thermomonosporaceae</taxon>
        <taxon>Actinomadura</taxon>
    </lineage>
</organism>
<gene>
    <name evidence="1" type="ORF">J4573_40570</name>
</gene>
<comment type="caution">
    <text evidence="1">The sequence shown here is derived from an EMBL/GenBank/DDBJ whole genome shotgun (WGS) entry which is preliminary data.</text>
</comment>
<protein>
    <submittedName>
        <fullName evidence="1">Uncharacterized protein</fullName>
    </submittedName>
</protein>
<keyword evidence="2" id="KW-1185">Reference proteome</keyword>
<name>A0A939T8R5_9ACTN</name>